<sequence length="128" mass="13810">MKTWLAGLCLASVALILGGCASHSTGPGQRAYAAQQGQAAYYSDAYQGKRTANGERYDRNALTAAHRSLPFGTRVNVTNLDNGRDVTVRINDRGPFTRGRIIDLSRRAAQQLGMIRSGTAPVRVTVMN</sequence>
<dbReference type="HAMAP" id="MF_02071">
    <property type="entry name" value="RlpA"/>
    <property type="match status" value="1"/>
</dbReference>
<dbReference type="GO" id="GO:0071555">
    <property type="term" value="P:cell wall organization"/>
    <property type="evidence" value="ECO:0007669"/>
    <property type="project" value="UniProtKB-KW"/>
</dbReference>
<keyword evidence="5" id="KW-0732">Signal</keyword>
<comment type="function">
    <text evidence="3">Lytic transglycosylase with a strong preference for naked glycan strands that lack stem peptides.</text>
</comment>
<dbReference type="EMBL" id="SOEC01000002">
    <property type="protein sequence ID" value="TDX32323.1"/>
    <property type="molecule type" value="Genomic_DNA"/>
</dbReference>
<dbReference type="InterPro" id="IPR012997">
    <property type="entry name" value="RplA"/>
</dbReference>
<evidence type="ECO:0000256" key="4">
    <source>
        <dbReference type="RuleBase" id="RU003495"/>
    </source>
</evidence>
<keyword evidence="3" id="KW-0564">Palmitate</keyword>
<dbReference type="GO" id="GO:0005886">
    <property type="term" value="C:plasma membrane"/>
    <property type="evidence" value="ECO:0007669"/>
    <property type="project" value="UniProtKB-SubCell"/>
</dbReference>
<evidence type="ECO:0000259" key="6">
    <source>
        <dbReference type="Pfam" id="PF03330"/>
    </source>
</evidence>
<evidence type="ECO:0000256" key="1">
    <source>
        <dbReference type="ARBA" id="ARBA00023239"/>
    </source>
</evidence>
<dbReference type="RefSeq" id="WP_134015922.1">
    <property type="nucleotide sequence ID" value="NZ_SOEC01000002.1"/>
</dbReference>
<feature type="signal peptide" evidence="5">
    <location>
        <begin position="1"/>
        <end position="21"/>
    </location>
</feature>
<keyword evidence="3" id="KW-1003">Cell membrane</keyword>
<name>A0A4R8G2I0_9GAMM</name>
<feature type="chain" id="PRO_5021055078" description="Endolytic peptidoglycan transglycosylase RlpA" evidence="5">
    <location>
        <begin position="22"/>
        <end position="128"/>
    </location>
</feature>
<evidence type="ECO:0000256" key="3">
    <source>
        <dbReference type="HAMAP-Rule" id="MF_02071"/>
    </source>
</evidence>
<dbReference type="GO" id="GO:0000270">
    <property type="term" value="P:peptidoglycan metabolic process"/>
    <property type="evidence" value="ECO:0007669"/>
    <property type="project" value="UniProtKB-UniRule"/>
</dbReference>
<dbReference type="InterPro" id="IPR036908">
    <property type="entry name" value="RlpA-like_sf"/>
</dbReference>
<keyword evidence="3 7" id="KW-0449">Lipoprotein</keyword>
<dbReference type="CDD" id="cd22268">
    <property type="entry name" value="DPBB_RlpA-like"/>
    <property type="match status" value="1"/>
</dbReference>
<evidence type="ECO:0000256" key="2">
    <source>
        <dbReference type="ARBA" id="ARBA00023316"/>
    </source>
</evidence>
<dbReference type="InterPro" id="IPR034718">
    <property type="entry name" value="RlpA"/>
</dbReference>
<proteinExistence type="inferred from homology"/>
<evidence type="ECO:0000313" key="8">
    <source>
        <dbReference type="Proteomes" id="UP000294489"/>
    </source>
</evidence>
<dbReference type="AlphaFoldDB" id="A0A4R8G2I0"/>
<gene>
    <name evidence="3" type="primary">rlpA</name>
    <name evidence="7" type="ORF">DFO67_102276</name>
</gene>
<dbReference type="Gene3D" id="2.40.40.10">
    <property type="entry name" value="RlpA-like domain"/>
    <property type="match status" value="1"/>
</dbReference>
<keyword evidence="1 3" id="KW-0456">Lyase</keyword>
<dbReference type="OrthoDB" id="9779128at2"/>
<dbReference type="Pfam" id="PF03330">
    <property type="entry name" value="DPBB_1"/>
    <property type="match status" value="1"/>
</dbReference>
<keyword evidence="2 3" id="KW-0961">Cell wall biogenesis/degradation</keyword>
<feature type="domain" description="RlpA-like protein double-psi beta-barrel" evidence="6">
    <location>
        <begin position="35"/>
        <end position="124"/>
    </location>
</feature>
<dbReference type="PROSITE" id="PS51257">
    <property type="entry name" value="PROKAR_LIPOPROTEIN"/>
    <property type="match status" value="1"/>
</dbReference>
<dbReference type="SUPFAM" id="SSF50685">
    <property type="entry name" value="Barwin-like endoglucanases"/>
    <property type="match status" value="1"/>
</dbReference>
<dbReference type="NCBIfam" id="TIGR00413">
    <property type="entry name" value="rlpA"/>
    <property type="match status" value="1"/>
</dbReference>
<keyword evidence="3" id="KW-0472">Membrane</keyword>
<reference evidence="7 8" key="1">
    <citation type="submission" date="2019-03" db="EMBL/GenBank/DDBJ databases">
        <title>Freshwater and sediment microbial communities from various areas in North America, analyzing microbe dynamics in response to fracking.</title>
        <authorList>
            <person name="Lamendella R."/>
        </authorList>
    </citation>
    <scope>NUCLEOTIDE SEQUENCE [LARGE SCALE GENOMIC DNA]</scope>
    <source>
        <strain evidence="7 8">6_TX</strain>
    </source>
</reference>
<organism evidence="7 8">
    <name type="scientific">Modicisalibacter xianhensis</name>
    <dbReference type="NCBI Taxonomy" id="442341"/>
    <lineage>
        <taxon>Bacteria</taxon>
        <taxon>Pseudomonadati</taxon>
        <taxon>Pseudomonadota</taxon>
        <taxon>Gammaproteobacteria</taxon>
        <taxon>Oceanospirillales</taxon>
        <taxon>Halomonadaceae</taxon>
        <taxon>Modicisalibacter</taxon>
    </lineage>
</organism>
<dbReference type="InterPro" id="IPR009009">
    <property type="entry name" value="RlpA-like_DPBB"/>
</dbReference>
<dbReference type="GO" id="GO:0008932">
    <property type="term" value="F:lytic endotransglycosylase activity"/>
    <property type="evidence" value="ECO:0007669"/>
    <property type="project" value="UniProtKB-UniRule"/>
</dbReference>
<evidence type="ECO:0000256" key="5">
    <source>
        <dbReference type="SAM" id="SignalP"/>
    </source>
</evidence>
<comment type="caution">
    <text evidence="7">The sequence shown here is derived from an EMBL/GenBank/DDBJ whole genome shotgun (WGS) entry which is preliminary data.</text>
</comment>
<comment type="subcellular location">
    <subcellularLocation>
        <location evidence="3">Cell membrane</location>
        <topology evidence="3">Lipid-anchor</topology>
    </subcellularLocation>
</comment>
<dbReference type="Proteomes" id="UP000294489">
    <property type="component" value="Unassembled WGS sequence"/>
</dbReference>
<dbReference type="PANTHER" id="PTHR34183:SF8">
    <property type="entry name" value="ENDOLYTIC PEPTIDOGLYCAN TRANSGLYCOSYLASE RLPA-RELATED"/>
    <property type="match status" value="1"/>
</dbReference>
<dbReference type="EC" id="4.2.2.-" evidence="3"/>
<comment type="similarity">
    <text evidence="3 4">Belongs to the RlpA family.</text>
</comment>
<dbReference type="PANTHER" id="PTHR34183">
    <property type="entry name" value="ENDOLYTIC PEPTIDOGLYCAN TRANSGLYCOSYLASE RLPA"/>
    <property type="match status" value="1"/>
</dbReference>
<accession>A0A4R8G2I0</accession>
<evidence type="ECO:0000313" key="7">
    <source>
        <dbReference type="EMBL" id="TDX32323.1"/>
    </source>
</evidence>
<protein>
    <recommendedName>
        <fullName evidence="3">Endolytic peptidoglycan transglycosylase RlpA</fullName>
        <ecNumber evidence="3">4.2.2.-</ecNumber>
    </recommendedName>
</protein>